<feature type="transmembrane region" description="Helical" evidence="1">
    <location>
        <begin position="103"/>
        <end position="126"/>
    </location>
</feature>
<feature type="domain" description="DUF6534" evidence="2">
    <location>
        <begin position="184"/>
        <end position="269"/>
    </location>
</feature>
<dbReference type="STRING" id="1314778.A0A5C3PRP3"/>
<feature type="transmembrane region" description="Helical" evidence="1">
    <location>
        <begin position="211"/>
        <end position="238"/>
    </location>
</feature>
<dbReference type="PANTHER" id="PTHR40465:SF1">
    <property type="entry name" value="DUF6534 DOMAIN-CONTAINING PROTEIN"/>
    <property type="match status" value="1"/>
</dbReference>
<dbReference type="AlphaFoldDB" id="A0A5C3PRP3"/>
<protein>
    <recommendedName>
        <fullName evidence="2">DUF6534 domain-containing protein</fullName>
    </recommendedName>
</protein>
<feature type="transmembrane region" description="Helical" evidence="1">
    <location>
        <begin position="138"/>
        <end position="159"/>
    </location>
</feature>
<feature type="transmembrane region" description="Helical" evidence="1">
    <location>
        <begin position="29"/>
        <end position="51"/>
    </location>
</feature>
<dbReference type="InParanoid" id="A0A5C3PRP3"/>
<keyword evidence="4" id="KW-1185">Reference proteome</keyword>
<dbReference type="PANTHER" id="PTHR40465">
    <property type="entry name" value="CHROMOSOME 1, WHOLE GENOME SHOTGUN SEQUENCE"/>
    <property type="match status" value="1"/>
</dbReference>
<sequence>MSYSHELAARTIAATLVAAPELPALDNTYGALFLGMVFGLMLYGLTVHQTYRYFRLYPSDRHFLFWLVITIVILETVHTVAIIAACYWHLINNFFNPLSLQEGYWGTRVLTPVTGLTILVCQCFYARRVWYVGPKYRYLVGVAGCLIVVIFGLTVASTVETIRLSLADFQHVSWLVSALFGVAVSVDIILTTTLIVILLRSRTGFKRTDSTLGVIVVYTVNTGLLTSIVGLFCFVFAIILPGNIIYIGISIVGTKLYANSVLAVLNSRRALSNRMLEGDEMGSFEPRVAVHRPHTQAETWDIPQADRPVDAGSAMSFVRPTDLTTNFTTELTTLDSETAGTRSVMLQFGLDDKKADVFEKKSVTSLPV</sequence>
<name>A0A5C3PRP3_9APHY</name>
<feature type="transmembrane region" description="Helical" evidence="1">
    <location>
        <begin position="244"/>
        <end position="265"/>
    </location>
</feature>
<gene>
    <name evidence="3" type="ORF">K466DRAFT_332194</name>
</gene>
<dbReference type="InterPro" id="IPR045339">
    <property type="entry name" value="DUF6534"/>
</dbReference>
<accession>A0A5C3PRP3</accession>
<keyword evidence="1" id="KW-0472">Membrane</keyword>
<dbReference type="Pfam" id="PF20152">
    <property type="entry name" value="DUF6534"/>
    <property type="match status" value="1"/>
</dbReference>
<evidence type="ECO:0000313" key="4">
    <source>
        <dbReference type="Proteomes" id="UP000308197"/>
    </source>
</evidence>
<dbReference type="Proteomes" id="UP000308197">
    <property type="component" value="Unassembled WGS sequence"/>
</dbReference>
<dbReference type="EMBL" id="ML211024">
    <property type="protein sequence ID" value="TFK91269.1"/>
    <property type="molecule type" value="Genomic_DNA"/>
</dbReference>
<evidence type="ECO:0000313" key="3">
    <source>
        <dbReference type="EMBL" id="TFK91269.1"/>
    </source>
</evidence>
<feature type="transmembrane region" description="Helical" evidence="1">
    <location>
        <begin position="63"/>
        <end position="91"/>
    </location>
</feature>
<proteinExistence type="predicted"/>
<evidence type="ECO:0000256" key="1">
    <source>
        <dbReference type="SAM" id="Phobius"/>
    </source>
</evidence>
<keyword evidence="1" id="KW-1133">Transmembrane helix</keyword>
<reference evidence="3 4" key="1">
    <citation type="journal article" date="2019" name="Nat. Ecol. Evol.">
        <title>Megaphylogeny resolves global patterns of mushroom evolution.</title>
        <authorList>
            <person name="Varga T."/>
            <person name="Krizsan K."/>
            <person name="Foldi C."/>
            <person name="Dima B."/>
            <person name="Sanchez-Garcia M."/>
            <person name="Sanchez-Ramirez S."/>
            <person name="Szollosi G.J."/>
            <person name="Szarkandi J.G."/>
            <person name="Papp V."/>
            <person name="Albert L."/>
            <person name="Andreopoulos W."/>
            <person name="Angelini C."/>
            <person name="Antonin V."/>
            <person name="Barry K.W."/>
            <person name="Bougher N.L."/>
            <person name="Buchanan P."/>
            <person name="Buyck B."/>
            <person name="Bense V."/>
            <person name="Catcheside P."/>
            <person name="Chovatia M."/>
            <person name="Cooper J."/>
            <person name="Damon W."/>
            <person name="Desjardin D."/>
            <person name="Finy P."/>
            <person name="Geml J."/>
            <person name="Haridas S."/>
            <person name="Hughes K."/>
            <person name="Justo A."/>
            <person name="Karasinski D."/>
            <person name="Kautmanova I."/>
            <person name="Kiss B."/>
            <person name="Kocsube S."/>
            <person name="Kotiranta H."/>
            <person name="LaButti K.M."/>
            <person name="Lechner B.E."/>
            <person name="Liimatainen K."/>
            <person name="Lipzen A."/>
            <person name="Lukacs Z."/>
            <person name="Mihaltcheva S."/>
            <person name="Morgado L.N."/>
            <person name="Niskanen T."/>
            <person name="Noordeloos M.E."/>
            <person name="Ohm R.A."/>
            <person name="Ortiz-Santana B."/>
            <person name="Ovrebo C."/>
            <person name="Racz N."/>
            <person name="Riley R."/>
            <person name="Savchenko A."/>
            <person name="Shiryaev A."/>
            <person name="Soop K."/>
            <person name="Spirin V."/>
            <person name="Szebenyi C."/>
            <person name="Tomsovsky M."/>
            <person name="Tulloss R.E."/>
            <person name="Uehling J."/>
            <person name="Grigoriev I.V."/>
            <person name="Vagvolgyi C."/>
            <person name="Papp T."/>
            <person name="Martin F.M."/>
            <person name="Miettinen O."/>
            <person name="Hibbett D.S."/>
            <person name="Nagy L.G."/>
        </authorList>
    </citation>
    <scope>NUCLEOTIDE SEQUENCE [LARGE SCALE GENOMIC DNA]</scope>
    <source>
        <strain evidence="3 4">HHB13444</strain>
    </source>
</reference>
<feature type="transmembrane region" description="Helical" evidence="1">
    <location>
        <begin position="171"/>
        <end position="199"/>
    </location>
</feature>
<organism evidence="3 4">
    <name type="scientific">Polyporus arcularius HHB13444</name>
    <dbReference type="NCBI Taxonomy" id="1314778"/>
    <lineage>
        <taxon>Eukaryota</taxon>
        <taxon>Fungi</taxon>
        <taxon>Dikarya</taxon>
        <taxon>Basidiomycota</taxon>
        <taxon>Agaricomycotina</taxon>
        <taxon>Agaricomycetes</taxon>
        <taxon>Polyporales</taxon>
        <taxon>Polyporaceae</taxon>
        <taxon>Polyporus</taxon>
    </lineage>
</organism>
<evidence type="ECO:0000259" key="2">
    <source>
        <dbReference type="Pfam" id="PF20152"/>
    </source>
</evidence>
<keyword evidence="1" id="KW-0812">Transmembrane</keyword>